<sequence>MISYELTEEQQIVQSTMAEFAREELFPQTRRLDDDAAIDTELLAKLWSTGIVQMQAEAEGRSPVTNAIALEELGAADATLALAIASTLGFVGAIADQGSARQREELLPAFAGDAFQAAAVAVLEPSFGFDVSRLSAKASRDGDNYILNGRKAMVPMASQCSHFLVIAESDGVADALIVPRDTPGVSIAEPKGTLGLRALELAEVTFENVTVPAAMRLGEDKGADVQQIIDGARIALAAIMTGLGRGIRDYVIPYVKDRIVHGTPLAKKQFIAFTIADIHMDVEAMRWMTWKAAWALEERQPVTQQAQLAFTYAGQQIIFIADHGLQMLGGHGFTKGHPVELWYRNARAISVLEGAAGV</sequence>
<feature type="domain" description="Acyl-CoA oxidase/dehydrogenase middle" evidence="7">
    <location>
        <begin position="120"/>
        <end position="209"/>
    </location>
</feature>
<dbReference type="InterPro" id="IPR036250">
    <property type="entry name" value="AcylCo_DH-like_C"/>
</dbReference>
<evidence type="ECO:0000256" key="1">
    <source>
        <dbReference type="ARBA" id="ARBA00001974"/>
    </source>
</evidence>
<dbReference type="SUPFAM" id="SSF47203">
    <property type="entry name" value="Acyl-CoA dehydrogenase C-terminal domain-like"/>
    <property type="match status" value="1"/>
</dbReference>
<dbReference type="InterPro" id="IPR037069">
    <property type="entry name" value="AcylCoA_DH/ox_N_sf"/>
</dbReference>
<dbReference type="InterPro" id="IPR006091">
    <property type="entry name" value="Acyl-CoA_Oxase/DH_mid-dom"/>
</dbReference>
<comment type="cofactor">
    <cofactor evidence="1 5">
        <name>FAD</name>
        <dbReference type="ChEBI" id="CHEBI:57692"/>
    </cofactor>
</comment>
<keyword evidence="5" id="KW-0560">Oxidoreductase</keyword>
<evidence type="ECO:0000259" key="8">
    <source>
        <dbReference type="Pfam" id="PF02771"/>
    </source>
</evidence>
<dbReference type="InterPro" id="IPR046373">
    <property type="entry name" value="Acyl-CoA_Oxase/DH_mid-dom_sf"/>
</dbReference>
<comment type="similarity">
    <text evidence="2 5">Belongs to the acyl-CoA dehydrogenase family.</text>
</comment>
<feature type="domain" description="Acyl-CoA dehydrogenase/oxidase N-terminal" evidence="8">
    <location>
        <begin position="7"/>
        <end position="111"/>
    </location>
</feature>
<protein>
    <submittedName>
        <fullName evidence="9">Acyl-CoA dehydrogenase family protein</fullName>
    </submittedName>
</protein>
<dbReference type="EMBL" id="JAMLDX010000005">
    <property type="protein sequence ID" value="MCP3730608.1"/>
    <property type="molecule type" value="Genomic_DNA"/>
</dbReference>
<dbReference type="Proteomes" id="UP001139451">
    <property type="component" value="Unassembled WGS sequence"/>
</dbReference>
<dbReference type="PANTHER" id="PTHR43884:SF12">
    <property type="entry name" value="ISOVALERYL-COA DEHYDROGENASE, MITOCHONDRIAL-RELATED"/>
    <property type="match status" value="1"/>
</dbReference>
<dbReference type="InterPro" id="IPR009100">
    <property type="entry name" value="AcylCoA_DH/oxidase_NM_dom_sf"/>
</dbReference>
<dbReference type="Gene3D" id="2.40.110.10">
    <property type="entry name" value="Butyryl-CoA Dehydrogenase, subunit A, domain 2"/>
    <property type="match status" value="1"/>
</dbReference>
<comment type="caution">
    <text evidence="9">The sequence shown here is derived from an EMBL/GenBank/DDBJ whole genome shotgun (WGS) entry which is preliminary data.</text>
</comment>
<dbReference type="Gene3D" id="1.20.140.10">
    <property type="entry name" value="Butyryl-CoA Dehydrogenase, subunit A, domain 3"/>
    <property type="match status" value="1"/>
</dbReference>
<dbReference type="Pfam" id="PF02770">
    <property type="entry name" value="Acyl-CoA_dh_M"/>
    <property type="match status" value="1"/>
</dbReference>
<evidence type="ECO:0000256" key="5">
    <source>
        <dbReference type="RuleBase" id="RU362125"/>
    </source>
</evidence>
<dbReference type="Gene3D" id="1.10.540.10">
    <property type="entry name" value="Acyl-CoA dehydrogenase/oxidase, N-terminal domain"/>
    <property type="match status" value="1"/>
</dbReference>
<dbReference type="GO" id="GO:0003995">
    <property type="term" value="F:acyl-CoA dehydrogenase activity"/>
    <property type="evidence" value="ECO:0007669"/>
    <property type="project" value="TreeGrafter"/>
</dbReference>
<evidence type="ECO:0000259" key="6">
    <source>
        <dbReference type="Pfam" id="PF00441"/>
    </source>
</evidence>
<dbReference type="AlphaFoldDB" id="A0A9X2HNJ0"/>
<evidence type="ECO:0000259" key="7">
    <source>
        <dbReference type="Pfam" id="PF02770"/>
    </source>
</evidence>
<feature type="domain" description="Acyl-CoA dehydrogenase/oxidase C-terminal" evidence="6">
    <location>
        <begin position="225"/>
        <end position="356"/>
    </location>
</feature>
<keyword evidence="10" id="KW-1185">Reference proteome</keyword>
<dbReference type="GO" id="GO:0050660">
    <property type="term" value="F:flavin adenine dinucleotide binding"/>
    <property type="evidence" value="ECO:0007669"/>
    <property type="project" value="InterPro"/>
</dbReference>
<reference evidence="9" key="1">
    <citation type="submission" date="2022-05" db="EMBL/GenBank/DDBJ databases">
        <title>Sphingomonas sp. strain MG17 Genome sequencing and assembly.</title>
        <authorList>
            <person name="Kim I."/>
        </authorList>
    </citation>
    <scope>NUCLEOTIDE SEQUENCE</scope>
    <source>
        <strain evidence="9">MG17</strain>
    </source>
</reference>
<dbReference type="Pfam" id="PF02771">
    <property type="entry name" value="Acyl-CoA_dh_N"/>
    <property type="match status" value="1"/>
</dbReference>
<evidence type="ECO:0000313" key="10">
    <source>
        <dbReference type="Proteomes" id="UP001139451"/>
    </source>
</evidence>
<dbReference type="InterPro" id="IPR013786">
    <property type="entry name" value="AcylCoA_DH/ox_N"/>
</dbReference>
<dbReference type="PANTHER" id="PTHR43884">
    <property type="entry name" value="ACYL-COA DEHYDROGENASE"/>
    <property type="match status" value="1"/>
</dbReference>
<dbReference type="SUPFAM" id="SSF56645">
    <property type="entry name" value="Acyl-CoA dehydrogenase NM domain-like"/>
    <property type="match status" value="1"/>
</dbReference>
<keyword evidence="3 5" id="KW-0285">Flavoprotein</keyword>
<proteinExistence type="inferred from homology"/>
<dbReference type="RefSeq" id="WP_254292732.1">
    <property type="nucleotide sequence ID" value="NZ_JAMLDX010000005.1"/>
</dbReference>
<accession>A0A9X2HNJ0</accession>
<evidence type="ECO:0000256" key="3">
    <source>
        <dbReference type="ARBA" id="ARBA00022630"/>
    </source>
</evidence>
<name>A0A9X2HNJ0_9SPHN</name>
<organism evidence="9 10">
    <name type="scientific">Sphingomonas tagetis</name>
    <dbReference type="NCBI Taxonomy" id="2949092"/>
    <lineage>
        <taxon>Bacteria</taxon>
        <taxon>Pseudomonadati</taxon>
        <taxon>Pseudomonadota</taxon>
        <taxon>Alphaproteobacteria</taxon>
        <taxon>Sphingomonadales</taxon>
        <taxon>Sphingomonadaceae</taxon>
        <taxon>Sphingomonas</taxon>
    </lineage>
</organism>
<evidence type="ECO:0000256" key="2">
    <source>
        <dbReference type="ARBA" id="ARBA00009347"/>
    </source>
</evidence>
<evidence type="ECO:0000256" key="4">
    <source>
        <dbReference type="ARBA" id="ARBA00022827"/>
    </source>
</evidence>
<evidence type="ECO:0000313" key="9">
    <source>
        <dbReference type="EMBL" id="MCP3730608.1"/>
    </source>
</evidence>
<dbReference type="Pfam" id="PF00441">
    <property type="entry name" value="Acyl-CoA_dh_1"/>
    <property type="match status" value="1"/>
</dbReference>
<gene>
    <name evidence="9" type="ORF">M9978_09230</name>
</gene>
<dbReference type="InterPro" id="IPR009075">
    <property type="entry name" value="AcylCo_DH/oxidase_C"/>
</dbReference>
<keyword evidence="4 5" id="KW-0274">FAD</keyword>